<dbReference type="Pfam" id="PF06295">
    <property type="entry name" value="ZapG-like"/>
    <property type="match status" value="1"/>
</dbReference>
<comment type="caution">
    <text evidence="14">The sequence shown here is derived from an EMBL/GenBank/DDBJ whole genome shotgun (WGS) entry which is preliminary data.</text>
</comment>
<comment type="subcellular location">
    <subcellularLocation>
        <location evidence="1">Cell inner membrane</location>
        <topology evidence="1">Single-pass membrane protein</topology>
    </subcellularLocation>
</comment>
<keyword evidence="2" id="KW-1003">Cell membrane</keyword>
<dbReference type="AlphaFoldDB" id="A0A545UK10"/>
<evidence type="ECO:0000256" key="13">
    <source>
        <dbReference type="SAM" id="Coils"/>
    </source>
</evidence>
<dbReference type="GO" id="GO:0005886">
    <property type="term" value="C:plasma membrane"/>
    <property type="evidence" value="ECO:0007669"/>
    <property type="project" value="UniProtKB-SubCell"/>
</dbReference>
<name>A0A545UK10_9GAMM</name>
<keyword evidence="6" id="KW-0133">Cell shape</keyword>
<keyword evidence="7" id="KW-1133">Transmembrane helix</keyword>
<evidence type="ECO:0000256" key="8">
    <source>
        <dbReference type="ARBA" id="ARBA00023136"/>
    </source>
</evidence>
<sequence>MEVISIVLGIIAGAAGGFYFGRNFSGNANEKSRLETELKEKQSELDAFRNKVTNHFEKTAVLFNQVSDSYQSLYDHIAKSSTQLCSTATFQSLPQSTDEQIESKPNPVHKTNTDSENLFDANKLYNAHDYRNNTEELEETEKLNVDFQDDKVVDIESAKEEKSEPALDYAIKEEGVINHNSLDIDGVKTSK</sequence>
<dbReference type="PANTHER" id="PTHR39579:SF1">
    <property type="entry name" value="INNER MEMBRANE PROTEIN YHCB"/>
    <property type="match status" value="1"/>
</dbReference>
<evidence type="ECO:0000256" key="3">
    <source>
        <dbReference type="ARBA" id="ARBA00022519"/>
    </source>
</evidence>
<dbReference type="PANTHER" id="PTHR39579">
    <property type="entry name" value="INNER MEMBRANE PROTEIN YHCB"/>
    <property type="match status" value="1"/>
</dbReference>
<organism evidence="14 15">
    <name type="scientific">Aliikangiella coralliicola</name>
    <dbReference type="NCBI Taxonomy" id="2592383"/>
    <lineage>
        <taxon>Bacteria</taxon>
        <taxon>Pseudomonadati</taxon>
        <taxon>Pseudomonadota</taxon>
        <taxon>Gammaproteobacteria</taxon>
        <taxon>Oceanospirillales</taxon>
        <taxon>Pleioneaceae</taxon>
        <taxon>Aliikangiella</taxon>
    </lineage>
</organism>
<keyword evidence="9" id="KW-0131">Cell cycle</keyword>
<evidence type="ECO:0000313" key="14">
    <source>
        <dbReference type="EMBL" id="TQV89800.1"/>
    </source>
</evidence>
<evidence type="ECO:0000313" key="15">
    <source>
        <dbReference type="Proteomes" id="UP000315439"/>
    </source>
</evidence>
<keyword evidence="5" id="KW-0812">Transmembrane</keyword>
<evidence type="ECO:0000256" key="9">
    <source>
        <dbReference type="ARBA" id="ARBA00023306"/>
    </source>
</evidence>
<evidence type="ECO:0000256" key="5">
    <source>
        <dbReference type="ARBA" id="ARBA00022692"/>
    </source>
</evidence>
<evidence type="ECO:0000256" key="11">
    <source>
        <dbReference type="ARBA" id="ARBA00035703"/>
    </source>
</evidence>
<dbReference type="GO" id="GO:0008360">
    <property type="term" value="P:regulation of cell shape"/>
    <property type="evidence" value="ECO:0007669"/>
    <property type="project" value="UniProtKB-KW"/>
</dbReference>
<keyword evidence="8" id="KW-0472">Membrane</keyword>
<dbReference type="GO" id="GO:0051301">
    <property type="term" value="P:cell division"/>
    <property type="evidence" value="ECO:0007669"/>
    <property type="project" value="UniProtKB-KW"/>
</dbReference>
<keyword evidence="3" id="KW-0997">Cell inner membrane</keyword>
<accession>A0A545UK10</accession>
<dbReference type="InterPro" id="IPR009386">
    <property type="entry name" value="ZapG-like"/>
</dbReference>
<evidence type="ECO:0000256" key="6">
    <source>
        <dbReference type="ARBA" id="ARBA00022960"/>
    </source>
</evidence>
<evidence type="ECO:0000256" key="2">
    <source>
        <dbReference type="ARBA" id="ARBA00022475"/>
    </source>
</evidence>
<evidence type="ECO:0000256" key="12">
    <source>
        <dbReference type="ARBA" id="ARBA00035727"/>
    </source>
</evidence>
<evidence type="ECO:0000256" key="10">
    <source>
        <dbReference type="ARBA" id="ARBA00035657"/>
    </source>
</evidence>
<feature type="coiled-coil region" evidence="13">
    <location>
        <begin position="31"/>
        <end position="58"/>
    </location>
</feature>
<dbReference type="EMBL" id="VIKS01000001">
    <property type="protein sequence ID" value="TQV89800.1"/>
    <property type="molecule type" value="Genomic_DNA"/>
</dbReference>
<comment type="similarity">
    <text evidence="10">Belongs to the ZapG family.</text>
</comment>
<evidence type="ECO:0000256" key="7">
    <source>
        <dbReference type="ARBA" id="ARBA00022989"/>
    </source>
</evidence>
<keyword evidence="13" id="KW-0175">Coiled coil</keyword>
<dbReference type="Proteomes" id="UP000315439">
    <property type="component" value="Unassembled WGS sequence"/>
</dbReference>
<evidence type="ECO:0000256" key="1">
    <source>
        <dbReference type="ARBA" id="ARBA00004377"/>
    </source>
</evidence>
<protein>
    <recommendedName>
        <fullName evidence="11">Z-ring associated protein G</fullName>
    </recommendedName>
    <alternativeName>
        <fullName evidence="12">Cell division protein ZapG</fullName>
    </alternativeName>
</protein>
<proteinExistence type="inferred from homology"/>
<keyword evidence="15" id="KW-1185">Reference proteome</keyword>
<dbReference type="RefSeq" id="WP_142891864.1">
    <property type="nucleotide sequence ID" value="NZ_ML660160.1"/>
</dbReference>
<evidence type="ECO:0000256" key="4">
    <source>
        <dbReference type="ARBA" id="ARBA00022618"/>
    </source>
</evidence>
<dbReference type="OrthoDB" id="7068713at2"/>
<keyword evidence="4" id="KW-0132">Cell division</keyword>
<reference evidence="14 15" key="1">
    <citation type="submission" date="2019-07" db="EMBL/GenBank/DDBJ databases">
        <title>Draft genome for Aliikangiella sp. M105.</title>
        <authorList>
            <person name="Wang G."/>
        </authorList>
    </citation>
    <scope>NUCLEOTIDE SEQUENCE [LARGE SCALE GENOMIC DNA]</scope>
    <source>
        <strain evidence="14 15">M105</strain>
    </source>
</reference>
<gene>
    <name evidence="14" type="ORF">FLL46_02660</name>
</gene>